<reference evidence="1" key="1">
    <citation type="submission" date="2013-11" db="EMBL/GenBank/DDBJ databases">
        <authorList>
            <person name="Sternberg P."/>
            <person name="Dillman A."/>
            <person name="Macchietto M."/>
        </authorList>
    </citation>
    <scope>NUCLEOTIDE SEQUENCE</scope>
    <source>
        <strain evidence="1">ALL</strain>
    </source>
</reference>
<reference evidence="1" key="2">
    <citation type="journal article" date="2015" name="Genome Biol.">
        <title>Comparative genomics of Steinernema reveals deeply conserved gene regulatory networks.</title>
        <authorList>
            <person name="Dillman A.R."/>
            <person name="Macchietto M."/>
            <person name="Porter C.F."/>
            <person name="Rogers A."/>
            <person name="Williams B."/>
            <person name="Antoshechkin I."/>
            <person name="Lee M.M."/>
            <person name="Goodwin Z."/>
            <person name="Lu X."/>
            <person name="Lewis E.E."/>
            <person name="Goodrich-Blair H."/>
            <person name="Stock S.P."/>
            <person name="Adams B.J."/>
            <person name="Sternberg P.W."/>
            <person name="Mortazavi A."/>
        </authorList>
    </citation>
    <scope>NUCLEOTIDE SEQUENCE [LARGE SCALE GENOMIC DNA]</scope>
    <source>
        <strain evidence="1">ALL</strain>
    </source>
</reference>
<evidence type="ECO:0000313" key="1">
    <source>
        <dbReference type="EMBL" id="TKR81207.1"/>
    </source>
</evidence>
<organism evidence="1">
    <name type="scientific">Steinernema carpocapsae</name>
    <name type="common">Entomopathogenic nematode</name>
    <dbReference type="NCBI Taxonomy" id="34508"/>
    <lineage>
        <taxon>Eukaryota</taxon>
        <taxon>Metazoa</taxon>
        <taxon>Ecdysozoa</taxon>
        <taxon>Nematoda</taxon>
        <taxon>Chromadorea</taxon>
        <taxon>Rhabditida</taxon>
        <taxon>Tylenchina</taxon>
        <taxon>Panagrolaimomorpha</taxon>
        <taxon>Strongyloidoidea</taxon>
        <taxon>Steinernematidae</taxon>
        <taxon>Steinernema</taxon>
    </lineage>
</organism>
<sequence>MDQGVILTGATISAWRDPGGTKIKRRRQRKATFRLQRHQTMNKLLLFVPGNVCTTWLRGEARDRRYPSTPR</sequence>
<protein>
    <submittedName>
        <fullName evidence="1">Uncharacterized protein</fullName>
    </submittedName>
</protein>
<dbReference type="EMBL" id="AZBU02000004">
    <property type="protein sequence ID" value="TKR81207.1"/>
    <property type="molecule type" value="Genomic_DNA"/>
</dbReference>
<gene>
    <name evidence="1" type="ORF">L596_015119</name>
</gene>
<comment type="caution">
    <text evidence="1">The sequence shown here is derived from an EMBL/GenBank/DDBJ whole genome shotgun (WGS) entry which is preliminary data.</text>
</comment>
<dbReference type="AlphaFoldDB" id="A0A4U5NE03"/>
<proteinExistence type="predicted"/>
<accession>A0A4U5NE03</accession>
<name>A0A4U5NE03_STECR</name>
<reference evidence="1" key="3">
    <citation type="journal article" date="2019" name="G3 (Bethesda)">
        <title>Hybrid Assembly of the Genome of the Entomopathogenic Nematode Steinernema carpocapsae Identifies the X-Chromosome.</title>
        <authorList>
            <person name="Serra L."/>
            <person name="Macchietto M."/>
            <person name="Macias-Munoz A."/>
            <person name="McGill C.J."/>
            <person name="Rodriguez I.M."/>
            <person name="Rodriguez B."/>
            <person name="Murad R."/>
            <person name="Mortazavi A."/>
        </authorList>
    </citation>
    <scope>NUCLEOTIDE SEQUENCE</scope>
    <source>
        <strain evidence="1">ALL</strain>
    </source>
</reference>